<keyword evidence="4" id="KW-0808">Transferase</keyword>
<keyword evidence="4" id="KW-0418">Kinase</keyword>
<dbReference type="Pfam" id="PF02518">
    <property type="entry name" value="HATPase_c"/>
    <property type="match status" value="1"/>
</dbReference>
<evidence type="ECO:0000256" key="1">
    <source>
        <dbReference type="ARBA" id="ARBA00000085"/>
    </source>
</evidence>
<gene>
    <name evidence="8" type="ORF">PCC6912_53050</name>
</gene>
<dbReference type="SUPFAM" id="SSF55874">
    <property type="entry name" value="ATPase domain of HSP90 chaperone/DNA topoisomerase II/histidine kinase"/>
    <property type="match status" value="1"/>
</dbReference>
<reference evidence="8 9" key="1">
    <citation type="journal article" date="2019" name="Genome Biol. Evol.">
        <title>Day and night: Metabolic profiles and evolutionary relationships of six axenic non-marine cyanobacteria.</title>
        <authorList>
            <person name="Will S.E."/>
            <person name="Henke P."/>
            <person name="Boedeker C."/>
            <person name="Huang S."/>
            <person name="Brinkmann H."/>
            <person name="Rohde M."/>
            <person name="Jarek M."/>
            <person name="Friedl T."/>
            <person name="Seufert S."/>
            <person name="Schumacher M."/>
            <person name="Overmann J."/>
            <person name="Neumann-Schaal M."/>
            <person name="Petersen J."/>
        </authorList>
    </citation>
    <scope>NUCLEOTIDE SEQUENCE [LARGE SCALE GENOMIC DNA]</scope>
    <source>
        <strain evidence="8 9">PCC 6912</strain>
    </source>
</reference>
<keyword evidence="5" id="KW-0902">Two-component regulatory system</keyword>
<feature type="domain" description="Histidine kinase" evidence="7">
    <location>
        <begin position="151"/>
        <end position="370"/>
    </location>
</feature>
<protein>
    <recommendedName>
        <fullName evidence="2">histidine kinase</fullName>
        <ecNumber evidence="2">2.7.13.3</ecNumber>
    </recommendedName>
</protein>
<dbReference type="Proteomes" id="UP000268857">
    <property type="component" value="Unassembled WGS sequence"/>
</dbReference>
<dbReference type="InterPro" id="IPR005467">
    <property type="entry name" value="His_kinase_dom"/>
</dbReference>
<dbReference type="EC" id="2.7.13.3" evidence="2"/>
<dbReference type="AlphaFoldDB" id="A0A3S0ZJV4"/>
<dbReference type="PANTHER" id="PTHR43547:SF2">
    <property type="entry name" value="HYBRID SIGNAL TRANSDUCTION HISTIDINE KINASE C"/>
    <property type="match status" value="1"/>
</dbReference>
<comment type="caution">
    <text evidence="8">The sequence shown here is derived from an EMBL/GenBank/DDBJ whole genome shotgun (WGS) entry which is preliminary data.</text>
</comment>
<evidence type="ECO:0000313" key="9">
    <source>
        <dbReference type="Proteomes" id="UP000268857"/>
    </source>
</evidence>
<dbReference type="EMBL" id="RSCJ01000030">
    <property type="protein sequence ID" value="RUR74204.1"/>
    <property type="molecule type" value="Genomic_DNA"/>
</dbReference>
<dbReference type="PRINTS" id="PR00344">
    <property type="entry name" value="BCTRLSENSOR"/>
</dbReference>
<dbReference type="InterPro" id="IPR004358">
    <property type="entry name" value="Sig_transdc_His_kin-like_C"/>
</dbReference>
<evidence type="ECO:0000256" key="4">
    <source>
        <dbReference type="ARBA" id="ARBA00022777"/>
    </source>
</evidence>
<dbReference type="Gene3D" id="3.30.565.10">
    <property type="entry name" value="Histidine kinase-like ATPase, C-terminal domain"/>
    <property type="match status" value="1"/>
</dbReference>
<comment type="catalytic activity">
    <reaction evidence="1">
        <text>ATP + protein L-histidine = ADP + protein N-phospho-L-histidine.</text>
        <dbReference type="EC" id="2.7.13.3"/>
    </reaction>
</comment>
<evidence type="ECO:0000256" key="3">
    <source>
        <dbReference type="ARBA" id="ARBA00022553"/>
    </source>
</evidence>
<name>A0A3S0ZJV4_CHLFR</name>
<dbReference type="PANTHER" id="PTHR43547">
    <property type="entry name" value="TWO-COMPONENT HISTIDINE KINASE"/>
    <property type="match status" value="1"/>
</dbReference>
<dbReference type="InterPro" id="IPR003594">
    <property type="entry name" value="HATPase_dom"/>
</dbReference>
<evidence type="ECO:0000259" key="7">
    <source>
        <dbReference type="PROSITE" id="PS50109"/>
    </source>
</evidence>
<dbReference type="InterPro" id="IPR036890">
    <property type="entry name" value="HATPase_C_sf"/>
</dbReference>
<evidence type="ECO:0000256" key="5">
    <source>
        <dbReference type="ARBA" id="ARBA00023012"/>
    </source>
</evidence>
<evidence type="ECO:0000256" key="2">
    <source>
        <dbReference type="ARBA" id="ARBA00012438"/>
    </source>
</evidence>
<evidence type="ECO:0000313" key="8">
    <source>
        <dbReference type="EMBL" id="RUR74204.1"/>
    </source>
</evidence>
<organism evidence="8 9">
    <name type="scientific">Chlorogloeopsis fritschii PCC 6912</name>
    <dbReference type="NCBI Taxonomy" id="211165"/>
    <lineage>
        <taxon>Bacteria</taxon>
        <taxon>Bacillati</taxon>
        <taxon>Cyanobacteriota</taxon>
        <taxon>Cyanophyceae</taxon>
        <taxon>Nostocales</taxon>
        <taxon>Chlorogloeopsidaceae</taxon>
        <taxon>Chlorogloeopsis</taxon>
    </lineage>
</organism>
<keyword evidence="3" id="KW-0597">Phosphoprotein</keyword>
<dbReference type="GO" id="GO:0000155">
    <property type="term" value="F:phosphorelay sensor kinase activity"/>
    <property type="evidence" value="ECO:0007669"/>
    <property type="project" value="TreeGrafter"/>
</dbReference>
<dbReference type="RefSeq" id="WP_016875087.1">
    <property type="nucleotide sequence ID" value="NZ_AJLN01000107.1"/>
</dbReference>
<dbReference type="STRING" id="211165.GCA_000317285_04353"/>
<feature type="coiled-coil region" evidence="6">
    <location>
        <begin position="111"/>
        <end position="145"/>
    </location>
</feature>
<accession>A0A3S0ZJV4</accession>
<keyword evidence="9" id="KW-1185">Reference proteome</keyword>
<dbReference type="SMART" id="SM00387">
    <property type="entry name" value="HATPase_c"/>
    <property type="match status" value="1"/>
</dbReference>
<keyword evidence="6" id="KW-0175">Coiled coil</keyword>
<evidence type="ECO:0000256" key="6">
    <source>
        <dbReference type="SAM" id="Coils"/>
    </source>
</evidence>
<dbReference type="OrthoDB" id="506182at2"/>
<dbReference type="PROSITE" id="PS50109">
    <property type="entry name" value="HIS_KIN"/>
    <property type="match status" value="1"/>
</dbReference>
<sequence length="374" mass="42991">MSDLIASELFATLNILVLKRMHLGRFKLTGTPPNWLQQFCRRPVQPEMEVLIPEEDFPFLENFLIDAEEIWARNDNKKLKSGIWDQQDLFNQEYHFEATAISVNNQKILLIELLDEEYEEKQNLIQKARENKLDYQYLLKEIQKKEILIHCIIHDIAGHLSAINCCLALLDFENLTSKGKEHLEIGRMQTLKQEMLIREILDAFSAEVNSLESFTVDAKQAPNVLTCAQEVIQLLTPTFALNKMQLQLASNIDRTADWKVVGDKSRLDRVIANLVENAFRYSPPESVVTVDLQQDGDYILVRVDDEGSGVPPEMVETLFEKFSQAKSKSGRIGLGLYFCRITLERWGGEIHYSPRSQGGSSFWFRLPKPKATML</sequence>
<proteinExistence type="predicted"/>